<dbReference type="Proteomes" id="UP001642520">
    <property type="component" value="Unassembled WGS sequence"/>
</dbReference>
<accession>A0ABP1NV40</accession>
<comment type="caution">
    <text evidence="1">The sequence shown here is derived from an EMBL/GenBank/DDBJ whole genome shotgun (WGS) entry which is preliminary data.</text>
</comment>
<evidence type="ECO:0008006" key="3">
    <source>
        <dbReference type="Google" id="ProtNLM"/>
    </source>
</evidence>
<gene>
    <name evidence="1" type="ORF">XYLVIOL_LOCUS6906</name>
</gene>
<reference evidence="1 2" key="1">
    <citation type="submission" date="2024-08" db="EMBL/GenBank/DDBJ databases">
        <authorList>
            <person name="Will J Nash"/>
            <person name="Angela Man"/>
            <person name="Seanna McTaggart"/>
            <person name="Kendall Baker"/>
            <person name="Tom Barker"/>
            <person name="Leah Catchpole"/>
            <person name="Alex Durrant"/>
            <person name="Karim Gharbi"/>
            <person name="Naomi Irish"/>
            <person name="Gemy Kaithakottil"/>
            <person name="Debby Ku"/>
            <person name="Aaliyah Providence"/>
            <person name="Felix Shaw"/>
            <person name="David Swarbreck"/>
            <person name="Chris Watkins"/>
            <person name="Ann M. McCartney"/>
            <person name="Giulio Formenti"/>
            <person name="Alice Mouton"/>
            <person name="Noel Vella"/>
            <person name="Bjorn M von Reumont"/>
            <person name="Adriana Vella"/>
            <person name="Wilfried Haerty"/>
        </authorList>
    </citation>
    <scope>NUCLEOTIDE SEQUENCE [LARGE SCALE GENOMIC DNA]</scope>
</reference>
<name>A0ABP1NV40_XYLVO</name>
<evidence type="ECO:0000313" key="2">
    <source>
        <dbReference type="Proteomes" id="UP001642520"/>
    </source>
</evidence>
<organism evidence="1 2">
    <name type="scientific">Xylocopa violacea</name>
    <name type="common">Violet carpenter bee</name>
    <name type="synonym">Apis violacea</name>
    <dbReference type="NCBI Taxonomy" id="135666"/>
    <lineage>
        <taxon>Eukaryota</taxon>
        <taxon>Metazoa</taxon>
        <taxon>Ecdysozoa</taxon>
        <taxon>Arthropoda</taxon>
        <taxon>Hexapoda</taxon>
        <taxon>Insecta</taxon>
        <taxon>Pterygota</taxon>
        <taxon>Neoptera</taxon>
        <taxon>Endopterygota</taxon>
        <taxon>Hymenoptera</taxon>
        <taxon>Apocrita</taxon>
        <taxon>Aculeata</taxon>
        <taxon>Apoidea</taxon>
        <taxon>Anthophila</taxon>
        <taxon>Apidae</taxon>
        <taxon>Xylocopa</taxon>
        <taxon>Xylocopa</taxon>
    </lineage>
</organism>
<evidence type="ECO:0000313" key="1">
    <source>
        <dbReference type="EMBL" id="CAL7944874.1"/>
    </source>
</evidence>
<keyword evidence="2" id="KW-1185">Reference proteome</keyword>
<sequence>MANITPMLSVGQRHDICSENIVDNCINVNVSNNSSDCNGSNVLKDLQCFVCDVKIQGRHYALATCRTQTSRTRVVEKLGELVGERYMIVISEDDVICRSCANLINMLDRLDVEMCNVRDNVLRFLEKKYSLEEGELLSNSEKQKRSQPPQITKCINQNTTNCQRRKGDSLSSDVTDKLKHKKNNIWLQCDKCQYTTLHNSFMVHHIKDHIKQKIFCDKCGVQFSENQQKLHNCSMKEHISNEIRVENRRADSSLKEIDENMLNIPILEKNIQQNVPIMAIETYSESQISNQNENIPIIRLSNAENYAMQNILTSDNTSAAGQSIYVRVLQPVEINETPEHPSMMISNSDTDLTMKLKDSTEKQILTLTDDGNLEMTEIACWTDIQSSESQSNIMFQ</sequence>
<protein>
    <recommendedName>
        <fullName evidence="3">C2H2-type domain-containing protein</fullName>
    </recommendedName>
</protein>
<dbReference type="EMBL" id="CAXAJV020001293">
    <property type="protein sequence ID" value="CAL7944874.1"/>
    <property type="molecule type" value="Genomic_DNA"/>
</dbReference>
<proteinExistence type="predicted"/>